<feature type="region of interest" description="Disordered" evidence="1">
    <location>
        <begin position="1"/>
        <end position="22"/>
    </location>
</feature>
<keyword evidence="4" id="KW-1185">Reference proteome</keyword>
<organism evidence="3 4">
    <name type="scientific">Macrolepiota fuliginosa MF-IS2</name>
    <dbReference type="NCBI Taxonomy" id="1400762"/>
    <lineage>
        <taxon>Eukaryota</taxon>
        <taxon>Fungi</taxon>
        <taxon>Dikarya</taxon>
        <taxon>Basidiomycota</taxon>
        <taxon>Agaricomycotina</taxon>
        <taxon>Agaricomycetes</taxon>
        <taxon>Agaricomycetidae</taxon>
        <taxon>Agaricales</taxon>
        <taxon>Agaricineae</taxon>
        <taxon>Agaricaceae</taxon>
        <taxon>Macrolepiota</taxon>
    </lineage>
</organism>
<evidence type="ECO:0000256" key="1">
    <source>
        <dbReference type="SAM" id="MobiDB-lite"/>
    </source>
</evidence>
<proteinExistence type="predicted"/>
<feature type="domain" description="C2H2-type" evidence="2">
    <location>
        <begin position="183"/>
        <end position="205"/>
    </location>
</feature>
<dbReference type="EMBL" id="MU151374">
    <property type="protein sequence ID" value="KAF9444464.1"/>
    <property type="molecule type" value="Genomic_DNA"/>
</dbReference>
<sequence>MVAQNLTRDTVQHPRPGFPSLNTSFGNIKRHAIYIPESFFERARQAIAEADAASTWEFPATISPSTPTSSESSSSAASSPAQDIIIRYRAGLPLPLDGSETRSNLSIDDEDDEDDSSLVFYTPIEGPGDLQQLPIETRVAELENTEVKLIYRQSCHQGLSRTREEALQVVQTHGLREADSIVCQRLGCSDTLRSTKDLMFHLHIHDINDGLVSCSRCHHFYENQQELDVHLCIGRRVRSFVAPFRSILTRIISRLAHHK</sequence>
<protein>
    <recommendedName>
        <fullName evidence="2">C2H2-type domain-containing protein</fullName>
    </recommendedName>
</protein>
<dbReference type="InterPro" id="IPR013087">
    <property type="entry name" value="Znf_C2H2_type"/>
</dbReference>
<accession>A0A9P5X6A9</accession>
<dbReference type="PROSITE" id="PS00028">
    <property type="entry name" value="ZINC_FINGER_C2H2_1"/>
    <property type="match status" value="1"/>
</dbReference>
<feature type="region of interest" description="Disordered" evidence="1">
    <location>
        <begin position="58"/>
        <end position="80"/>
    </location>
</feature>
<reference evidence="3" key="1">
    <citation type="submission" date="2020-11" db="EMBL/GenBank/DDBJ databases">
        <authorList>
            <consortium name="DOE Joint Genome Institute"/>
            <person name="Ahrendt S."/>
            <person name="Riley R."/>
            <person name="Andreopoulos W."/>
            <person name="Labutti K."/>
            <person name="Pangilinan J."/>
            <person name="Ruiz-Duenas F.J."/>
            <person name="Barrasa J.M."/>
            <person name="Sanchez-Garcia M."/>
            <person name="Camarero S."/>
            <person name="Miyauchi S."/>
            <person name="Serrano A."/>
            <person name="Linde D."/>
            <person name="Babiker R."/>
            <person name="Drula E."/>
            <person name="Ayuso-Fernandez I."/>
            <person name="Pacheco R."/>
            <person name="Padilla G."/>
            <person name="Ferreira P."/>
            <person name="Barriuso J."/>
            <person name="Kellner H."/>
            <person name="Castanera R."/>
            <person name="Alfaro M."/>
            <person name="Ramirez L."/>
            <person name="Pisabarro A.G."/>
            <person name="Kuo A."/>
            <person name="Tritt A."/>
            <person name="Lipzen A."/>
            <person name="He G."/>
            <person name="Yan M."/>
            <person name="Ng V."/>
            <person name="Cullen D."/>
            <person name="Martin F."/>
            <person name="Rosso M.-N."/>
            <person name="Henrissat B."/>
            <person name="Hibbett D."/>
            <person name="Martinez A.T."/>
            <person name="Grigoriev I.V."/>
        </authorList>
    </citation>
    <scope>NUCLEOTIDE SEQUENCE</scope>
    <source>
        <strain evidence="3">MF-IS2</strain>
    </source>
</reference>
<comment type="caution">
    <text evidence="3">The sequence shown here is derived from an EMBL/GenBank/DDBJ whole genome shotgun (WGS) entry which is preliminary data.</text>
</comment>
<gene>
    <name evidence="3" type="ORF">P691DRAFT_807330</name>
</gene>
<dbReference type="Proteomes" id="UP000807342">
    <property type="component" value="Unassembled WGS sequence"/>
</dbReference>
<evidence type="ECO:0000259" key="2">
    <source>
        <dbReference type="PROSITE" id="PS00028"/>
    </source>
</evidence>
<evidence type="ECO:0000313" key="4">
    <source>
        <dbReference type="Proteomes" id="UP000807342"/>
    </source>
</evidence>
<name>A0A9P5X6A9_9AGAR</name>
<evidence type="ECO:0000313" key="3">
    <source>
        <dbReference type="EMBL" id="KAF9444464.1"/>
    </source>
</evidence>
<dbReference type="AlphaFoldDB" id="A0A9P5X6A9"/>
<dbReference type="OrthoDB" id="3258262at2759"/>